<dbReference type="Proteomes" id="UP000682811">
    <property type="component" value="Unassembled WGS sequence"/>
</dbReference>
<dbReference type="EMBL" id="BORT01000011">
    <property type="protein sequence ID" value="GIO47994.1"/>
    <property type="molecule type" value="Genomic_DNA"/>
</dbReference>
<name>A0A920CSC5_9BACL</name>
<organism evidence="1 2">
    <name type="scientific">Paenibacillus azoreducens</name>
    <dbReference type="NCBI Taxonomy" id="116718"/>
    <lineage>
        <taxon>Bacteria</taxon>
        <taxon>Bacillati</taxon>
        <taxon>Bacillota</taxon>
        <taxon>Bacilli</taxon>
        <taxon>Bacillales</taxon>
        <taxon>Paenibacillaceae</taxon>
        <taxon>Paenibacillus</taxon>
    </lineage>
</organism>
<reference evidence="1 2" key="1">
    <citation type="submission" date="2021-03" db="EMBL/GenBank/DDBJ databases">
        <title>Antimicrobial resistance genes in bacteria isolated from Japanese honey, and their potential for conferring macrolide and lincosamide resistance in the American foulbrood pathogen Paenibacillus larvae.</title>
        <authorList>
            <person name="Okamoto M."/>
            <person name="Kumagai M."/>
            <person name="Kanamori H."/>
            <person name="Takamatsu D."/>
        </authorList>
    </citation>
    <scope>NUCLEOTIDE SEQUENCE [LARGE SCALE GENOMIC DNA]</scope>
    <source>
        <strain evidence="1 2">J34TS1</strain>
    </source>
</reference>
<protein>
    <submittedName>
        <fullName evidence="1">Uncharacterized protein</fullName>
    </submittedName>
</protein>
<evidence type="ECO:0000313" key="1">
    <source>
        <dbReference type="EMBL" id="GIO47994.1"/>
    </source>
</evidence>
<proteinExistence type="predicted"/>
<keyword evidence="2" id="KW-1185">Reference proteome</keyword>
<gene>
    <name evidence="1" type="ORF">J34TS1_27590</name>
</gene>
<dbReference type="RefSeq" id="WP_212978733.1">
    <property type="nucleotide sequence ID" value="NZ_AP025343.1"/>
</dbReference>
<accession>A0A920CSC5</accession>
<dbReference type="AlphaFoldDB" id="A0A920CSC5"/>
<comment type="caution">
    <text evidence="1">The sequence shown here is derived from an EMBL/GenBank/DDBJ whole genome shotgun (WGS) entry which is preliminary data.</text>
</comment>
<evidence type="ECO:0000313" key="2">
    <source>
        <dbReference type="Proteomes" id="UP000682811"/>
    </source>
</evidence>
<sequence length="166" mass="19344">MAMAWGPWEQGELFAEASKEEIQQAEFYLNKYKMMTLFMKDFENHEKEMAQVAVDGEAARRIDQEDLHADKTANAVILQEKQKWIYSQYRIFTSLINRAFDQIIDDEVRKAVQVRFIQGHSRRDTILFMGKGVSASTVDRRIEAGVESIANSLKLTGFYDYIKQEF</sequence>